<evidence type="ECO:0000256" key="1">
    <source>
        <dbReference type="ARBA" id="ARBA00022801"/>
    </source>
</evidence>
<feature type="compositionally biased region" description="Basic and acidic residues" evidence="3">
    <location>
        <begin position="1"/>
        <end position="15"/>
    </location>
</feature>
<feature type="region of interest" description="Disordered" evidence="3">
    <location>
        <begin position="1"/>
        <end position="22"/>
    </location>
</feature>
<dbReference type="SUPFAM" id="SSF51445">
    <property type="entry name" value="(Trans)glycosidases"/>
    <property type="match status" value="1"/>
</dbReference>
<evidence type="ECO:0000259" key="4">
    <source>
        <dbReference type="SMART" id="SM00642"/>
    </source>
</evidence>
<accession>A0ABU7SH27</accession>
<dbReference type="Proteomes" id="UP001339911">
    <property type="component" value="Unassembled WGS sequence"/>
</dbReference>
<proteinExistence type="predicted"/>
<organism evidence="5 6">
    <name type="scientific">Plantactinospora veratri</name>
    <dbReference type="NCBI Taxonomy" id="1436122"/>
    <lineage>
        <taxon>Bacteria</taxon>
        <taxon>Bacillati</taxon>
        <taxon>Actinomycetota</taxon>
        <taxon>Actinomycetes</taxon>
        <taxon>Micromonosporales</taxon>
        <taxon>Micromonosporaceae</taxon>
        <taxon>Plantactinospora</taxon>
    </lineage>
</organism>
<dbReference type="InterPro" id="IPR004185">
    <property type="entry name" value="Glyco_hydro_13_lg-like_dom"/>
</dbReference>
<dbReference type="InterPro" id="IPR017853">
    <property type="entry name" value="GH"/>
</dbReference>
<dbReference type="CDD" id="cd11338">
    <property type="entry name" value="AmyAc_CMD"/>
    <property type="match status" value="1"/>
</dbReference>
<dbReference type="RefSeq" id="WP_331209539.1">
    <property type="nucleotide sequence ID" value="NZ_JAZGQL010000015.1"/>
</dbReference>
<protein>
    <submittedName>
        <fullName evidence="5">Alpha-amylase family glycosyl hydrolase</fullName>
    </submittedName>
</protein>
<dbReference type="SMART" id="SM00642">
    <property type="entry name" value="Aamy"/>
    <property type="match status" value="1"/>
</dbReference>
<dbReference type="InterPro" id="IPR006047">
    <property type="entry name" value="GH13_cat_dom"/>
</dbReference>
<dbReference type="Gene3D" id="3.20.20.80">
    <property type="entry name" value="Glycosidases"/>
    <property type="match status" value="1"/>
</dbReference>
<dbReference type="GO" id="GO:0016787">
    <property type="term" value="F:hydrolase activity"/>
    <property type="evidence" value="ECO:0007669"/>
    <property type="project" value="UniProtKB-KW"/>
</dbReference>
<gene>
    <name evidence="5" type="ORF">V1634_20690</name>
</gene>
<reference evidence="5 6" key="1">
    <citation type="submission" date="2024-01" db="EMBL/GenBank/DDBJ databases">
        <title>Genome insights into Plantactinospora veratri sp. nov.</title>
        <authorList>
            <person name="Wang L."/>
        </authorList>
    </citation>
    <scope>NUCLEOTIDE SEQUENCE [LARGE SCALE GENOMIC DNA]</scope>
    <source>
        <strain evidence="5 6">NEAU-FHS4</strain>
    </source>
</reference>
<evidence type="ECO:0000256" key="2">
    <source>
        <dbReference type="ARBA" id="ARBA00023295"/>
    </source>
</evidence>
<comment type="caution">
    <text evidence="5">The sequence shown here is derived from an EMBL/GenBank/DDBJ whole genome shotgun (WGS) entry which is preliminary data.</text>
</comment>
<keyword evidence="1 5" id="KW-0378">Hydrolase</keyword>
<dbReference type="Pfam" id="PF00128">
    <property type="entry name" value="Alpha-amylase"/>
    <property type="match status" value="1"/>
</dbReference>
<keyword evidence="6" id="KW-1185">Reference proteome</keyword>
<feature type="domain" description="Glycosyl hydrolase family 13 catalytic" evidence="4">
    <location>
        <begin position="134"/>
        <end position="524"/>
    </location>
</feature>
<dbReference type="PANTHER" id="PTHR10357:SF210">
    <property type="entry name" value="MALTODEXTRIN GLUCOSIDASE"/>
    <property type="match status" value="1"/>
</dbReference>
<dbReference type="CDD" id="cd02857">
    <property type="entry name" value="E_set_CDase_PDE_N"/>
    <property type="match status" value="1"/>
</dbReference>
<evidence type="ECO:0000313" key="6">
    <source>
        <dbReference type="Proteomes" id="UP001339911"/>
    </source>
</evidence>
<dbReference type="EMBL" id="JAZGQL010000015">
    <property type="protein sequence ID" value="MEE6309258.1"/>
    <property type="molecule type" value="Genomic_DNA"/>
</dbReference>
<evidence type="ECO:0000313" key="5">
    <source>
        <dbReference type="EMBL" id="MEE6309258.1"/>
    </source>
</evidence>
<name>A0ABU7SH27_9ACTN</name>
<evidence type="ECO:0000256" key="3">
    <source>
        <dbReference type="SAM" id="MobiDB-lite"/>
    </source>
</evidence>
<keyword evidence="2" id="KW-0326">Glycosidase</keyword>
<sequence length="616" mass="67661">MEHPAGHPRPHHDGSALHVPEQAPSLGDTVDVFLRVPESSPASRVYLRSTPDGEPHFTAATVDRRTDAEVWWRAEVEVRNPVTNYRFLVVGADGRQRWVNALGDFGHDVPDSTDFRLVAYDPPPAWARDAVVYQIFPDRFARSAAADARPVPDWAIPCDWDRTPVVGRGPETPYQFYGGDLDGVAERLDHLDRLGVNTVYLTPIFPARSNHRYDAATFDHVDPLLGGDAALARLAAAVHARGWRLLGDITSNHTGDSHEWFVDAASDADSPDRELYYFDETGDYESWLGVKSLPKLNWGSAELRRRFLAGPDSVLARWLHPPYGLDGWRVDVANMTGRRGRDAYTHEVAAALRAAVAATRPDGLVVAEHGHDFTGDLDADGWQGTMNYAGFCRPVWSWLRHDGLDLPDFLGVPAGVPRRAGPEVLATMRAFGALVSWRALTHSWLLLGSHDSARIRTVVGDAGRQEVAVGLLCTLPGTPMIFAGDELGLTGRNGEDSRTPMPWRRPESWDGATFERYRGLLGLRRSVPALRHGGLRWAYADAESLVFLRESPTESVLVLARRATAEPVRLAGLPWAGPEAVNLYGGADALRPGPDGALTLPGDGPTFQVWRLPSVS</sequence>
<dbReference type="PANTHER" id="PTHR10357">
    <property type="entry name" value="ALPHA-AMYLASE FAMILY MEMBER"/>
    <property type="match status" value="1"/>
</dbReference>